<evidence type="ECO:0000256" key="1">
    <source>
        <dbReference type="SAM" id="Phobius"/>
    </source>
</evidence>
<organism evidence="2 3">
    <name type="scientific">Ramlibacter alkalitolerans</name>
    <dbReference type="NCBI Taxonomy" id="2039631"/>
    <lineage>
        <taxon>Bacteria</taxon>
        <taxon>Pseudomonadati</taxon>
        <taxon>Pseudomonadota</taxon>
        <taxon>Betaproteobacteria</taxon>
        <taxon>Burkholderiales</taxon>
        <taxon>Comamonadaceae</taxon>
        <taxon>Ramlibacter</taxon>
    </lineage>
</organism>
<evidence type="ECO:0000313" key="3">
    <source>
        <dbReference type="Proteomes" id="UP000622707"/>
    </source>
</evidence>
<protein>
    <recommendedName>
        <fullName evidence="4">Cytochrome c oxidase assembly protein</fullName>
    </recommendedName>
</protein>
<feature type="transmembrane region" description="Helical" evidence="1">
    <location>
        <begin position="160"/>
        <end position="180"/>
    </location>
</feature>
<keyword evidence="1" id="KW-0812">Transmembrane</keyword>
<dbReference type="RefSeq" id="WP_201688584.1">
    <property type="nucleotide sequence ID" value="NZ_JAEQND010000004.1"/>
</dbReference>
<feature type="transmembrane region" description="Helical" evidence="1">
    <location>
        <begin position="64"/>
        <end position="85"/>
    </location>
</feature>
<keyword evidence="3" id="KW-1185">Reference proteome</keyword>
<feature type="transmembrane region" description="Helical" evidence="1">
    <location>
        <begin position="121"/>
        <end position="140"/>
    </location>
</feature>
<name>A0ABS1JLU3_9BURK</name>
<feature type="transmembrane region" description="Helical" evidence="1">
    <location>
        <begin position="33"/>
        <end position="52"/>
    </location>
</feature>
<accession>A0ABS1JLU3</accession>
<dbReference type="EMBL" id="JAEQND010000004">
    <property type="protein sequence ID" value="MBL0425204.1"/>
    <property type="molecule type" value="Genomic_DNA"/>
</dbReference>
<sequence length="194" mass="20758">MRRLQTLATLAGVAVLALPPVRRWLEASMTLHMLVQFPLLVAAGFLLARTLPARARAGIDAWNAQGVAGLLACALTLMVLMIPRLLDLALVDPRVEALKWLALLACGAALQLSWARVSLAVQVFFLGNVLPMTAAVGQLYQDAPLRVCNAYLLDDQVRLGQGLVALSVLAAALAIVHGVWRAGGLSLLRAREEL</sequence>
<dbReference type="Proteomes" id="UP000622707">
    <property type="component" value="Unassembled WGS sequence"/>
</dbReference>
<proteinExistence type="predicted"/>
<reference evidence="2 3" key="1">
    <citation type="journal article" date="2017" name="Int. J. Syst. Evol. Microbiol.">
        <title>Ramlibacter alkalitolerans sp. nov., alkali-tolerant bacterium isolated from soil of ginseng.</title>
        <authorList>
            <person name="Lee D.H."/>
            <person name="Cha C.J."/>
        </authorList>
    </citation>
    <scope>NUCLEOTIDE SEQUENCE [LARGE SCALE GENOMIC DNA]</scope>
    <source>
        <strain evidence="2 3">KACC 19305</strain>
    </source>
</reference>
<evidence type="ECO:0008006" key="4">
    <source>
        <dbReference type="Google" id="ProtNLM"/>
    </source>
</evidence>
<comment type="caution">
    <text evidence="2">The sequence shown here is derived from an EMBL/GenBank/DDBJ whole genome shotgun (WGS) entry which is preliminary data.</text>
</comment>
<feature type="transmembrane region" description="Helical" evidence="1">
    <location>
        <begin position="97"/>
        <end position="114"/>
    </location>
</feature>
<evidence type="ECO:0000313" key="2">
    <source>
        <dbReference type="EMBL" id="MBL0425204.1"/>
    </source>
</evidence>
<gene>
    <name evidence="2" type="ORF">JI746_08795</name>
</gene>
<keyword evidence="1" id="KW-0472">Membrane</keyword>
<keyword evidence="1" id="KW-1133">Transmembrane helix</keyword>